<evidence type="ECO:0000256" key="9">
    <source>
        <dbReference type="RuleBase" id="RU369079"/>
    </source>
</evidence>
<keyword evidence="12" id="KW-1185">Reference proteome</keyword>
<feature type="domain" description="Tripartite ATP-independent periplasmic transporters DctQ component" evidence="10">
    <location>
        <begin position="41"/>
        <end position="172"/>
    </location>
</feature>
<comment type="subunit">
    <text evidence="9">The complex comprises the extracytoplasmic solute receptor protein and the two transmembrane proteins.</text>
</comment>
<feature type="transmembrane region" description="Helical" evidence="9">
    <location>
        <begin position="103"/>
        <end position="128"/>
    </location>
</feature>
<evidence type="ECO:0000313" key="12">
    <source>
        <dbReference type="Proteomes" id="UP000256542"/>
    </source>
</evidence>
<dbReference type="PANTHER" id="PTHR35011:SF10">
    <property type="entry name" value="TRAP TRANSPORTER SMALL PERMEASE PROTEIN"/>
    <property type="match status" value="1"/>
</dbReference>
<feature type="transmembrane region" description="Helical" evidence="9">
    <location>
        <begin position="32"/>
        <end position="58"/>
    </location>
</feature>
<evidence type="ECO:0000256" key="2">
    <source>
        <dbReference type="ARBA" id="ARBA00022448"/>
    </source>
</evidence>
<dbReference type="Pfam" id="PF04290">
    <property type="entry name" value="DctQ"/>
    <property type="match status" value="1"/>
</dbReference>
<dbReference type="GO" id="GO:0005886">
    <property type="term" value="C:plasma membrane"/>
    <property type="evidence" value="ECO:0007669"/>
    <property type="project" value="UniProtKB-SubCell"/>
</dbReference>
<keyword evidence="5 9" id="KW-0812">Transmembrane</keyword>
<dbReference type="GO" id="GO:0022857">
    <property type="term" value="F:transmembrane transporter activity"/>
    <property type="evidence" value="ECO:0007669"/>
    <property type="project" value="UniProtKB-UniRule"/>
</dbReference>
<name>A0A3E0DNM6_9GAMM</name>
<gene>
    <name evidence="11" type="ORF">DFP81_105152</name>
</gene>
<evidence type="ECO:0000256" key="8">
    <source>
        <dbReference type="ARBA" id="ARBA00038436"/>
    </source>
</evidence>
<keyword evidence="4 9" id="KW-0997">Cell inner membrane</keyword>
<proteinExistence type="inferred from homology"/>
<evidence type="ECO:0000256" key="7">
    <source>
        <dbReference type="ARBA" id="ARBA00023136"/>
    </source>
</evidence>
<evidence type="ECO:0000256" key="4">
    <source>
        <dbReference type="ARBA" id="ARBA00022519"/>
    </source>
</evidence>
<feature type="transmembrane region" description="Helical" evidence="9">
    <location>
        <begin position="64"/>
        <end position="82"/>
    </location>
</feature>
<comment type="caution">
    <text evidence="11">The sequence shown here is derived from an EMBL/GenBank/DDBJ whole genome shotgun (WGS) entry which is preliminary data.</text>
</comment>
<evidence type="ECO:0000256" key="3">
    <source>
        <dbReference type="ARBA" id="ARBA00022475"/>
    </source>
</evidence>
<dbReference type="InterPro" id="IPR055348">
    <property type="entry name" value="DctQ"/>
</dbReference>
<dbReference type="PANTHER" id="PTHR35011">
    <property type="entry name" value="2,3-DIKETO-L-GULONATE TRAP TRANSPORTER SMALL PERMEASE PROTEIN YIAM"/>
    <property type="match status" value="1"/>
</dbReference>
<comment type="function">
    <text evidence="9">Part of the tripartite ATP-independent periplasmic (TRAP) transport system.</text>
</comment>
<dbReference type="GO" id="GO:0015740">
    <property type="term" value="P:C4-dicarboxylate transport"/>
    <property type="evidence" value="ECO:0007669"/>
    <property type="project" value="TreeGrafter"/>
</dbReference>
<protein>
    <recommendedName>
        <fullName evidence="9">TRAP transporter small permease protein</fullName>
    </recommendedName>
</protein>
<evidence type="ECO:0000256" key="1">
    <source>
        <dbReference type="ARBA" id="ARBA00004429"/>
    </source>
</evidence>
<dbReference type="EMBL" id="QUNG01000005">
    <property type="protein sequence ID" value="REG83786.1"/>
    <property type="molecule type" value="Genomic_DNA"/>
</dbReference>
<evidence type="ECO:0000256" key="5">
    <source>
        <dbReference type="ARBA" id="ARBA00022692"/>
    </source>
</evidence>
<organism evidence="11 12">
    <name type="scientific">Marinomonas pollencensis</name>
    <dbReference type="NCBI Taxonomy" id="491954"/>
    <lineage>
        <taxon>Bacteria</taxon>
        <taxon>Pseudomonadati</taxon>
        <taxon>Pseudomonadota</taxon>
        <taxon>Gammaproteobacteria</taxon>
        <taxon>Oceanospirillales</taxon>
        <taxon>Oceanospirillaceae</taxon>
        <taxon>Marinomonas</taxon>
    </lineage>
</organism>
<keyword evidence="6 9" id="KW-1133">Transmembrane helix</keyword>
<accession>A0A3E0DNM6</accession>
<dbReference type="AlphaFoldDB" id="A0A3E0DNM6"/>
<evidence type="ECO:0000259" key="10">
    <source>
        <dbReference type="Pfam" id="PF04290"/>
    </source>
</evidence>
<keyword evidence="3" id="KW-1003">Cell membrane</keyword>
<comment type="similarity">
    <text evidence="8 9">Belongs to the TRAP transporter small permease family.</text>
</comment>
<sequence>MSWSASCSTQPTAKEVNHMNSLKEKCYQCSGLLSGLCIVIITLLLLAQIIGRLFGFIVPSAEDFAGYALAASTFLGLAYTFREGGHIRVTLLIQRFSSVPRKIQEGVILTLSFALLCYLSYACSYMVYESYIYDEVSYGYVPVPLWIPQMPVAIGVIALNLAILDALITVLRGKQPAYSEQEDALSLEEI</sequence>
<evidence type="ECO:0000256" key="6">
    <source>
        <dbReference type="ARBA" id="ARBA00022989"/>
    </source>
</evidence>
<keyword evidence="7 9" id="KW-0472">Membrane</keyword>
<evidence type="ECO:0000313" key="11">
    <source>
        <dbReference type="EMBL" id="REG83786.1"/>
    </source>
</evidence>
<dbReference type="InterPro" id="IPR007387">
    <property type="entry name" value="TRAP_DctQ"/>
</dbReference>
<keyword evidence="2 9" id="KW-0813">Transport</keyword>
<feature type="transmembrane region" description="Helical" evidence="9">
    <location>
        <begin position="148"/>
        <end position="171"/>
    </location>
</feature>
<comment type="subcellular location">
    <subcellularLocation>
        <location evidence="1 9">Cell inner membrane</location>
        <topology evidence="1 9">Multi-pass membrane protein</topology>
    </subcellularLocation>
</comment>
<dbReference type="Proteomes" id="UP000256542">
    <property type="component" value="Unassembled WGS sequence"/>
</dbReference>
<reference evidence="11 12" key="1">
    <citation type="submission" date="2018-08" db="EMBL/GenBank/DDBJ databases">
        <title>Genomic Encyclopedia of Type Strains, Phase III (KMG-III): the genomes of soil and plant-associated and newly described type strains.</title>
        <authorList>
            <person name="Whitman W."/>
        </authorList>
    </citation>
    <scope>NUCLEOTIDE SEQUENCE [LARGE SCALE GENOMIC DNA]</scope>
    <source>
        <strain evidence="11 12">CECT 7375</strain>
    </source>
</reference>